<evidence type="ECO:0000313" key="2">
    <source>
        <dbReference type="EMBL" id="KAG6792467.1"/>
    </source>
</evidence>
<keyword evidence="3" id="KW-1185">Reference proteome</keyword>
<sequence length="207" mass="22862">MLRKVATSVLVRLLSVSGDAEEGCNADDKTLALTVPPPRALDPYDSSSKGLFPNAAYTSQISLGVAPDRSGPSNSNPVLVEYCPNDHVLLHQVLRILRIVIRALLGVGRHNKGKHSLSNPILVQDSEMPQGEPSMDPICDEVTRVVDSWWKSKEERRRQYMTHSRVRKSLATDTTVIFTGRGYGFKSRVASKIMERPEDSDPPTPSL</sequence>
<keyword evidence="1" id="KW-0732">Signal</keyword>
<comment type="caution">
    <text evidence="2">The sequence shown here is derived from an EMBL/GenBank/DDBJ whole genome shotgun (WGS) entry which is preliminary data.</text>
</comment>
<reference evidence="2" key="1">
    <citation type="journal article" date="2020" name="bioRxiv">
        <title>Hybrid origin of Populus tomentosa Carr. identified through genome sequencing and phylogenomic analysis.</title>
        <authorList>
            <person name="An X."/>
            <person name="Gao K."/>
            <person name="Chen Z."/>
            <person name="Li J."/>
            <person name="Yang X."/>
            <person name="Yang X."/>
            <person name="Zhou J."/>
            <person name="Guo T."/>
            <person name="Zhao T."/>
            <person name="Huang S."/>
            <person name="Miao D."/>
            <person name="Khan W.U."/>
            <person name="Rao P."/>
            <person name="Ye M."/>
            <person name="Lei B."/>
            <person name="Liao W."/>
            <person name="Wang J."/>
            <person name="Ji L."/>
            <person name="Li Y."/>
            <person name="Guo B."/>
            <person name="Mustafa N.S."/>
            <person name="Li S."/>
            <person name="Yun Q."/>
            <person name="Keller S.R."/>
            <person name="Mao J."/>
            <person name="Zhang R."/>
            <person name="Strauss S.H."/>
        </authorList>
    </citation>
    <scope>NUCLEOTIDE SEQUENCE</scope>
    <source>
        <strain evidence="2">GM15</strain>
        <tissue evidence="2">Leaf</tissue>
    </source>
</reference>
<accession>A0A8X8IWC5</accession>
<dbReference type="EMBL" id="JAAWWB010000001">
    <property type="protein sequence ID" value="KAG6792467.1"/>
    <property type="molecule type" value="Genomic_DNA"/>
</dbReference>
<dbReference type="AlphaFoldDB" id="A0A8X8IWC5"/>
<evidence type="ECO:0000256" key="1">
    <source>
        <dbReference type="SAM" id="SignalP"/>
    </source>
</evidence>
<evidence type="ECO:0000313" key="3">
    <source>
        <dbReference type="Proteomes" id="UP000886885"/>
    </source>
</evidence>
<organism evidence="2 3">
    <name type="scientific">Populus tomentosa</name>
    <name type="common">Chinese white poplar</name>
    <dbReference type="NCBI Taxonomy" id="118781"/>
    <lineage>
        <taxon>Eukaryota</taxon>
        <taxon>Viridiplantae</taxon>
        <taxon>Streptophyta</taxon>
        <taxon>Embryophyta</taxon>
        <taxon>Tracheophyta</taxon>
        <taxon>Spermatophyta</taxon>
        <taxon>Magnoliopsida</taxon>
        <taxon>eudicotyledons</taxon>
        <taxon>Gunneridae</taxon>
        <taxon>Pentapetalae</taxon>
        <taxon>rosids</taxon>
        <taxon>fabids</taxon>
        <taxon>Malpighiales</taxon>
        <taxon>Salicaceae</taxon>
        <taxon>Saliceae</taxon>
        <taxon>Populus</taxon>
    </lineage>
</organism>
<feature type="chain" id="PRO_5036449668" evidence="1">
    <location>
        <begin position="21"/>
        <end position="207"/>
    </location>
</feature>
<dbReference type="Proteomes" id="UP000886885">
    <property type="component" value="Chromosome 1A"/>
</dbReference>
<proteinExistence type="predicted"/>
<gene>
    <name evidence="2" type="ORF">POTOM_001617</name>
</gene>
<name>A0A8X8IWC5_POPTO</name>
<feature type="signal peptide" evidence="1">
    <location>
        <begin position="1"/>
        <end position="20"/>
    </location>
</feature>
<protein>
    <submittedName>
        <fullName evidence="2">Uncharacterized protein</fullName>
    </submittedName>
</protein>